<keyword evidence="2" id="KW-1185">Reference proteome</keyword>
<dbReference type="EMBL" id="CASHSV030000206">
    <property type="protein sequence ID" value="CAJ2656129.1"/>
    <property type="molecule type" value="Genomic_DNA"/>
</dbReference>
<evidence type="ECO:0000313" key="1">
    <source>
        <dbReference type="EMBL" id="CAJ2656129.1"/>
    </source>
</evidence>
<proteinExistence type="predicted"/>
<gene>
    <name evidence="1" type="ORF">MILVUS5_LOCUS22942</name>
</gene>
<reference evidence="1" key="1">
    <citation type="submission" date="2023-10" db="EMBL/GenBank/DDBJ databases">
        <authorList>
            <person name="Rodriguez Cubillos JULIANA M."/>
            <person name="De Vega J."/>
        </authorList>
    </citation>
    <scope>NUCLEOTIDE SEQUENCE</scope>
</reference>
<sequence length="491" mass="56477">METGLLLVQESGLFMCGLQKLRVLISSIKMFICHVSLIQIKIGGKWRIKQWSGSELDSYAISHVSAVGFVIVGVGPLFTEFLSSLPVKSLLRFKCVSNSWNTLISDPNFVKFHLKKSKSHNPQFTLITQHIKHIEGESPYGSDDESVVDFSIIPYSIHSFLDNPSFTLFADHHYLLNEKDCSFVAGSCNGLICLSGFRFSPTYTIHHQTYEYWLRLWNPATRSISEKIGCFIDDRDFGFNFGFDNSTGTFKAVASLYFPDKLTCDVRVFSFDENVWRNIQSFPVVPFNLSRSGQLEHDAVFFNGTLNWLAVRSDIPYTWYRHHPETLTVKQFVIVSLNLGTEIYNMYTLPQGFDEVPPAEPTVGVLGDCFCFSYSYKETDFIIWQMKKFGIQESWTQFLKISYHDLQLNHDFSDATLKYHLYFLPLFLSKDGDTLALYSSQELKVILYNWRDHRVERSEVEVHKTIIDGETYDHSCWHVANGFVESLTSIC</sequence>
<dbReference type="Proteomes" id="UP001177021">
    <property type="component" value="Unassembled WGS sequence"/>
</dbReference>
<comment type="caution">
    <text evidence="1">The sequence shown here is derived from an EMBL/GenBank/DDBJ whole genome shotgun (WGS) entry which is preliminary data.</text>
</comment>
<accession>A0ACB0KJG2</accession>
<organism evidence="1 2">
    <name type="scientific">Trifolium pratense</name>
    <name type="common">Red clover</name>
    <dbReference type="NCBI Taxonomy" id="57577"/>
    <lineage>
        <taxon>Eukaryota</taxon>
        <taxon>Viridiplantae</taxon>
        <taxon>Streptophyta</taxon>
        <taxon>Embryophyta</taxon>
        <taxon>Tracheophyta</taxon>
        <taxon>Spermatophyta</taxon>
        <taxon>Magnoliopsida</taxon>
        <taxon>eudicotyledons</taxon>
        <taxon>Gunneridae</taxon>
        <taxon>Pentapetalae</taxon>
        <taxon>rosids</taxon>
        <taxon>fabids</taxon>
        <taxon>Fabales</taxon>
        <taxon>Fabaceae</taxon>
        <taxon>Papilionoideae</taxon>
        <taxon>50 kb inversion clade</taxon>
        <taxon>NPAAA clade</taxon>
        <taxon>Hologalegina</taxon>
        <taxon>IRL clade</taxon>
        <taxon>Trifolieae</taxon>
        <taxon>Trifolium</taxon>
    </lineage>
</organism>
<protein>
    <submittedName>
        <fullName evidence="1">Uncharacterized protein</fullName>
    </submittedName>
</protein>
<evidence type="ECO:0000313" key="2">
    <source>
        <dbReference type="Proteomes" id="UP001177021"/>
    </source>
</evidence>
<name>A0ACB0KJG2_TRIPR</name>